<dbReference type="RefSeq" id="WP_301220300.1">
    <property type="nucleotide sequence ID" value="NZ_JAROCB010000005.1"/>
</dbReference>
<keyword evidence="8" id="KW-1185">Reference proteome</keyword>
<proteinExistence type="predicted"/>
<evidence type="ECO:0000256" key="1">
    <source>
        <dbReference type="ARBA" id="ARBA00004141"/>
    </source>
</evidence>
<dbReference type="InterPro" id="IPR004695">
    <property type="entry name" value="SLAC1/Mae1/Ssu1/TehA"/>
</dbReference>
<dbReference type="InterPro" id="IPR052951">
    <property type="entry name" value="Tellurite_res_ion_channel"/>
</dbReference>
<comment type="caution">
    <text evidence="7">The sequence shown here is derived from an EMBL/GenBank/DDBJ whole genome shotgun (WGS) entry which is preliminary data.</text>
</comment>
<feature type="transmembrane region" description="Helical" evidence="6">
    <location>
        <begin position="200"/>
        <end position="223"/>
    </location>
</feature>
<feature type="transmembrane region" description="Helical" evidence="6">
    <location>
        <begin position="46"/>
        <end position="65"/>
    </location>
</feature>
<dbReference type="Pfam" id="PF03595">
    <property type="entry name" value="SLAC1"/>
    <property type="match status" value="1"/>
</dbReference>
<dbReference type="InterPro" id="IPR038665">
    <property type="entry name" value="Voltage-dep_anion_channel_sf"/>
</dbReference>
<accession>A0ABT8J1I9</accession>
<reference evidence="7" key="1">
    <citation type="submission" date="2023-03" db="EMBL/GenBank/DDBJ databases">
        <title>MT1 and MT2 Draft Genomes of Novel Species.</title>
        <authorList>
            <person name="Venkateswaran K."/>
        </authorList>
    </citation>
    <scope>NUCLEOTIDE SEQUENCE</scope>
    <source>
        <strain evidence="7">F6_8S_P_1A</strain>
    </source>
</reference>
<gene>
    <name evidence="7" type="ORF">P5G59_17525</name>
</gene>
<feature type="transmembrane region" description="Helical" evidence="6">
    <location>
        <begin position="143"/>
        <end position="161"/>
    </location>
</feature>
<dbReference type="Gene3D" id="1.50.10.150">
    <property type="entry name" value="Voltage-dependent anion channel"/>
    <property type="match status" value="1"/>
</dbReference>
<keyword evidence="2 6" id="KW-0812">Transmembrane</keyword>
<sequence>MTAAGPRKSMPRIPLNTFAICFGIAGLATVWSTVTTVFGWNGLAPAVLWCATAVAWVWLIIAHLNRGRHSTETLRSQLRHPAQGPIAAVIPAIGMLLGSQLTAWWPVGAVILTAVSFVAAVLFGGWILSYWHTGALNPEAFHGAYLLPTVGGSFIASIVAARLQVNGVAVAAFAVGLFFWIVLLTVLLSRLALFPPLPDALTPTLAILLAPPALGGTAWFLIAGTHRDPVSLCFLGMLAIMVLLQLFLIGTYRKLQFSLGFWSLTFPVAAAASYGIQWVRLDGFPGWEPVAVLLAVVPTVLTLIVAVRSLALVTSVRRGARRAEQTLRKADDAVTRPVTISRRPHTRSDGTPAAKRAPERERR</sequence>
<feature type="region of interest" description="Disordered" evidence="5">
    <location>
        <begin position="327"/>
        <end position="363"/>
    </location>
</feature>
<feature type="transmembrane region" description="Helical" evidence="6">
    <location>
        <begin position="111"/>
        <end position="131"/>
    </location>
</feature>
<evidence type="ECO:0000256" key="3">
    <source>
        <dbReference type="ARBA" id="ARBA00022989"/>
    </source>
</evidence>
<evidence type="ECO:0000256" key="6">
    <source>
        <dbReference type="SAM" id="Phobius"/>
    </source>
</evidence>
<name>A0ABT8J1I9_9MICO</name>
<keyword evidence="3 6" id="KW-1133">Transmembrane helix</keyword>
<evidence type="ECO:0000256" key="2">
    <source>
        <dbReference type="ARBA" id="ARBA00022692"/>
    </source>
</evidence>
<feature type="transmembrane region" description="Helical" evidence="6">
    <location>
        <begin position="167"/>
        <end position="188"/>
    </location>
</feature>
<keyword evidence="4 6" id="KW-0472">Membrane</keyword>
<organism evidence="7 8">
    <name type="scientific">Leifsonia virtsii</name>
    <dbReference type="NCBI Taxonomy" id="3035915"/>
    <lineage>
        <taxon>Bacteria</taxon>
        <taxon>Bacillati</taxon>
        <taxon>Actinomycetota</taxon>
        <taxon>Actinomycetes</taxon>
        <taxon>Micrococcales</taxon>
        <taxon>Microbacteriaceae</taxon>
        <taxon>Leifsonia</taxon>
    </lineage>
</organism>
<protein>
    <submittedName>
        <fullName evidence="7">Transporter</fullName>
    </submittedName>
</protein>
<evidence type="ECO:0000313" key="8">
    <source>
        <dbReference type="Proteomes" id="UP001174210"/>
    </source>
</evidence>
<feature type="transmembrane region" description="Helical" evidence="6">
    <location>
        <begin position="17"/>
        <end position="40"/>
    </location>
</feature>
<dbReference type="EMBL" id="JAROCB010000005">
    <property type="protein sequence ID" value="MDN4598955.1"/>
    <property type="molecule type" value="Genomic_DNA"/>
</dbReference>
<dbReference type="PANTHER" id="PTHR37955">
    <property type="entry name" value="TELLURITE RESISTANCE PROTEIN TEHA"/>
    <property type="match status" value="1"/>
</dbReference>
<evidence type="ECO:0000313" key="7">
    <source>
        <dbReference type="EMBL" id="MDN4598955.1"/>
    </source>
</evidence>
<evidence type="ECO:0000256" key="4">
    <source>
        <dbReference type="ARBA" id="ARBA00023136"/>
    </source>
</evidence>
<dbReference type="PANTHER" id="PTHR37955:SF1">
    <property type="entry name" value="DEP DOMAIN-CONTAINING PROTEIN"/>
    <property type="match status" value="1"/>
</dbReference>
<dbReference type="Proteomes" id="UP001174210">
    <property type="component" value="Unassembled WGS sequence"/>
</dbReference>
<comment type="subcellular location">
    <subcellularLocation>
        <location evidence="1">Membrane</location>
        <topology evidence="1">Multi-pass membrane protein</topology>
    </subcellularLocation>
</comment>
<evidence type="ECO:0000256" key="5">
    <source>
        <dbReference type="SAM" id="MobiDB-lite"/>
    </source>
</evidence>
<feature type="transmembrane region" description="Helical" evidence="6">
    <location>
        <begin position="229"/>
        <end position="249"/>
    </location>
</feature>
<feature type="transmembrane region" description="Helical" evidence="6">
    <location>
        <begin position="291"/>
        <end position="313"/>
    </location>
</feature>